<protein>
    <recommendedName>
        <fullName evidence="2">Transmembrane protein</fullName>
    </recommendedName>
</protein>
<proteinExistence type="predicted"/>
<evidence type="ECO:0008006" key="2">
    <source>
        <dbReference type="Google" id="ProtNLM"/>
    </source>
</evidence>
<dbReference type="RefSeq" id="WP_353708209.1">
    <property type="nucleotide sequence ID" value="NZ_CP159290.1"/>
</dbReference>
<gene>
    <name evidence="1" type="ORF">ABRQ22_00520</name>
</gene>
<organism evidence="1">
    <name type="scientific">Cellulosimicrobium sp. ES-005</name>
    <dbReference type="NCBI Taxonomy" id="3163031"/>
    <lineage>
        <taxon>Bacteria</taxon>
        <taxon>Bacillati</taxon>
        <taxon>Actinomycetota</taxon>
        <taxon>Actinomycetes</taxon>
        <taxon>Micrococcales</taxon>
        <taxon>Promicromonosporaceae</taxon>
        <taxon>Cellulosimicrobium</taxon>
    </lineage>
</organism>
<sequence length="169" mass="18807">MASMSEQEVMDALEIDSWRNLSRDKIMRFAALMPEMDREVALAVVSQFPAFTRFALGTLSFLERTGDSTRESNKSSQKHVHDAYRDVREALKGRLAQEDLAPEEERIIIQSMMETADRESAKDTENKQFLESLFNKGALVAGATIAAGLVFVGGKIMLERDERSGGDGS</sequence>
<accession>A0AAU8G0L8</accession>
<name>A0AAU8G0L8_9MICO</name>
<evidence type="ECO:0000313" key="1">
    <source>
        <dbReference type="EMBL" id="XCH30216.1"/>
    </source>
</evidence>
<dbReference type="AlphaFoldDB" id="A0AAU8G0L8"/>
<dbReference type="EMBL" id="CP159290">
    <property type="protein sequence ID" value="XCH30216.1"/>
    <property type="molecule type" value="Genomic_DNA"/>
</dbReference>
<reference evidence="1" key="1">
    <citation type="submission" date="2024-06" db="EMBL/GenBank/DDBJ databases">
        <title>Complete genome sequence of the cellulolytic actinobacterium, Cellulosimicrobium ES-005.</title>
        <authorList>
            <person name="Matthews C.T."/>
            <person name="Underwood K.D."/>
            <person name="Ghanchi K.M."/>
            <person name="Fields S.D."/>
            <person name="Gardner S.G."/>
        </authorList>
    </citation>
    <scope>NUCLEOTIDE SEQUENCE</scope>
    <source>
        <strain evidence="1">ES-005</strain>
    </source>
</reference>